<evidence type="ECO:0000313" key="1">
    <source>
        <dbReference type="EMBL" id="KZT33094.1"/>
    </source>
</evidence>
<dbReference type="Proteomes" id="UP000076798">
    <property type="component" value="Unassembled WGS sequence"/>
</dbReference>
<evidence type="ECO:0000313" key="2">
    <source>
        <dbReference type="Proteomes" id="UP000076798"/>
    </source>
</evidence>
<gene>
    <name evidence="1" type="ORF">SISSUDRAFT_443523</name>
</gene>
<reference evidence="1 2" key="1">
    <citation type="journal article" date="2016" name="Mol. Biol. Evol.">
        <title>Comparative Genomics of Early-Diverging Mushroom-Forming Fungi Provides Insights into the Origins of Lignocellulose Decay Capabilities.</title>
        <authorList>
            <person name="Nagy L.G."/>
            <person name="Riley R."/>
            <person name="Tritt A."/>
            <person name="Adam C."/>
            <person name="Daum C."/>
            <person name="Floudas D."/>
            <person name="Sun H."/>
            <person name="Yadav J.S."/>
            <person name="Pangilinan J."/>
            <person name="Larsson K.H."/>
            <person name="Matsuura K."/>
            <person name="Barry K."/>
            <person name="Labutti K."/>
            <person name="Kuo R."/>
            <person name="Ohm R.A."/>
            <person name="Bhattacharya S.S."/>
            <person name="Shirouzu T."/>
            <person name="Yoshinaga Y."/>
            <person name="Martin F.M."/>
            <person name="Grigoriev I.V."/>
            <person name="Hibbett D.S."/>
        </authorList>
    </citation>
    <scope>NUCLEOTIDE SEQUENCE [LARGE SCALE GENOMIC DNA]</scope>
    <source>
        <strain evidence="1 2">HHB10207 ss-3</strain>
    </source>
</reference>
<protein>
    <submittedName>
        <fullName evidence="1">Uncharacterized protein</fullName>
    </submittedName>
</protein>
<proteinExistence type="predicted"/>
<sequence length="185" mass="21398">MKRSDSPFSRFSKRFSPLSLGQYVRVSSALITNHPYLPSSRCTFLRQCQFHRFFATYIAFDAKTCPKTCPQEPRYPTIIASPPCPQEAVSSISDLPADTYQANISRPHRLYTSVSFLASRNEFENITFFSNFLLHFWAEKAAQKYIVVMPQKCHVLVQFSHAFPAPRMNRFLTHFSPDIWCTQIV</sequence>
<accession>A0A165YCE2</accession>
<dbReference type="AlphaFoldDB" id="A0A165YCE2"/>
<name>A0A165YCE2_9AGAM</name>
<keyword evidence="2" id="KW-1185">Reference proteome</keyword>
<dbReference type="EMBL" id="KV428267">
    <property type="protein sequence ID" value="KZT33094.1"/>
    <property type="molecule type" value="Genomic_DNA"/>
</dbReference>
<organism evidence="1 2">
    <name type="scientific">Sistotremastrum suecicum HHB10207 ss-3</name>
    <dbReference type="NCBI Taxonomy" id="1314776"/>
    <lineage>
        <taxon>Eukaryota</taxon>
        <taxon>Fungi</taxon>
        <taxon>Dikarya</taxon>
        <taxon>Basidiomycota</taxon>
        <taxon>Agaricomycotina</taxon>
        <taxon>Agaricomycetes</taxon>
        <taxon>Sistotremastrales</taxon>
        <taxon>Sistotremastraceae</taxon>
        <taxon>Sistotremastrum</taxon>
    </lineage>
</organism>